<keyword evidence="3" id="KW-1185">Reference proteome</keyword>
<keyword evidence="1" id="KW-0732">Signal</keyword>
<feature type="signal peptide" evidence="1">
    <location>
        <begin position="1"/>
        <end position="21"/>
    </location>
</feature>
<evidence type="ECO:0000313" key="2">
    <source>
        <dbReference type="EMBL" id="AHF11475.1"/>
    </source>
</evidence>
<protein>
    <recommendedName>
        <fullName evidence="4">Outer membrane efflux protein</fullName>
    </recommendedName>
</protein>
<accession>A0ABN4BWY5</accession>
<evidence type="ECO:0000313" key="3">
    <source>
        <dbReference type="Proteomes" id="UP000018934"/>
    </source>
</evidence>
<dbReference type="RefSeq" id="WP_025206166.1">
    <property type="nucleotide sequence ID" value="NZ_CP007033.1"/>
</dbReference>
<organism evidence="2 3">
    <name type="scientific">Dehalobacter restrictus (strain DSM 9455 / PER-K23)</name>
    <dbReference type="NCBI Taxonomy" id="871738"/>
    <lineage>
        <taxon>Bacteria</taxon>
        <taxon>Bacillati</taxon>
        <taxon>Bacillota</taxon>
        <taxon>Clostridia</taxon>
        <taxon>Eubacteriales</taxon>
        <taxon>Desulfitobacteriaceae</taxon>
        <taxon>Dehalobacter</taxon>
    </lineage>
</organism>
<sequence>MRKVLNISLAFVLLLPALCFGADLKTPDPMPINKIEFKDIQKEVLDRSPSVRIQNEALAITKLLKSNSEDTTDQLENQIAQTGQQINNLASVANTPQYSDAGIPANVLALLNNNLTLIKNLYSYNATQLRLTNNSQAVQYDSTSSNNDVDYTIESAELTTEKNNYVNVKSFQDDIFLSYYLLQIQKQDIQNSIDTNSKKKEVLELQKKLGIVTNSSVIAFNNQLESYKNSLSATNTQIEGIIRLANLMLGQDSNTSLTFGDLPNLKEYSVSALNYSKDYEEALANNYGIKIQQISCDQKYDAADRLSSKDKDDTSRLQAEANLATENRKLQVLKDQFKSDFKKLYDSIVTKDEELKLAIRDLDKKSSDYVEYQKKYELGLISKIGISSATSLGDSKLAYESQKNKVQKAEIELYQLYNQYEWLKKGI</sequence>
<proteinExistence type="predicted"/>
<name>A0ABN4BWY5_DEHRP</name>
<reference evidence="2 3" key="1">
    <citation type="journal article" date="2013" name="Stand. Genomic Sci.">
        <title>Complete genome sequence of Dehalobacter restrictus PER-K23(T.).</title>
        <authorList>
            <person name="Kruse T."/>
            <person name="Maillard J."/>
            <person name="Goodwin L."/>
            <person name="Woyke T."/>
            <person name="Teshima H."/>
            <person name="Bruce D."/>
            <person name="Detter C."/>
            <person name="Tapia R."/>
            <person name="Han C."/>
            <person name="Huntemann M."/>
            <person name="Wei C.L."/>
            <person name="Han J."/>
            <person name="Chen A."/>
            <person name="Kyrpides N."/>
            <person name="Szeto E."/>
            <person name="Markowitz V."/>
            <person name="Ivanova N."/>
            <person name="Pagani I."/>
            <person name="Pati A."/>
            <person name="Pitluck S."/>
            <person name="Nolan M."/>
            <person name="Holliger C."/>
            <person name="Smidt H."/>
        </authorList>
    </citation>
    <scope>NUCLEOTIDE SEQUENCE [LARGE SCALE GENOMIC DNA]</scope>
    <source>
        <strain evidence="3">DSM 9455</strain>
    </source>
</reference>
<dbReference type="Gene3D" id="1.20.1600.10">
    <property type="entry name" value="Outer membrane efflux proteins (OEP)"/>
    <property type="match status" value="1"/>
</dbReference>
<feature type="chain" id="PRO_5046295707" description="Outer membrane efflux protein" evidence="1">
    <location>
        <begin position="22"/>
        <end position="427"/>
    </location>
</feature>
<evidence type="ECO:0000256" key="1">
    <source>
        <dbReference type="SAM" id="SignalP"/>
    </source>
</evidence>
<dbReference type="EMBL" id="CP007033">
    <property type="protein sequence ID" value="AHF11475.1"/>
    <property type="molecule type" value="Genomic_DNA"/>
</dbReference>
<dbReference type="SUPFAM" id="SSF56954">
    <property type="entry name" value="Outer membrane efflux proteins (OEP)"/>
    <property type="match status" value="1"/>
</dbReference>
<dbReference type="Proteomes" id="UP000018934">
    <property type="component" value="Chromosome"/>
</dbReference>
<gene>
    <name evidence="2" type="ORF">DEHRE_13125</name>
</gene>
<evidence type="ECO:0008006" key="4">
    <source>
        <dbReference type="Google" id="ProtNLM"/>
    </source>
</evidence>